<dbReference type="InterPro" id="IPR014710">
    <property type="entry name" value="RmlC-like_jellyroll"/>
</dbReference>
<name>A0ABT8J8A9_9BACL</name>
<dbReference type="PANTHER" id="PTHR36448:SF2">
    <property type="entry name" value="CUPIN TYPE-1 DOMAIN-CONTAINING PROTEIN"/>
    <property type="match status" value="1"/>
</dbReference>
<evidence type="ECO:0000313" key="2">
    <source>
        <dbReference type="EMBL" id="MDN4601317.1"/>
    </source>
</evidence>
<evidence type="ECO:0000313" key="3">
    <source>
        <dbReference type="Proteomes" id="UP001174205"/>
    </source>
</evidence>
<gene>
    <name evidence="2" type="ORF">P5G61_08785</name>
</gene>
<dbReference type="Gene3D" id="2.60.120.10">
    <property type="entry name" value="Jelly Rolls"/>
    <property type="match status" value="1"/>
</dbReference>
<dbReference type="InterPro" id="IPR014500">
    <property type="entry name" value="UCP019307_cupin"/>
</dbReference>
<dbReference type="InterPro" id="IPR011051">
    <property type="entry name" value="RmlC_Cupin_sf"/>
</dbReference>
<organism evidence="2 3">
    <name type="scientific">Paenibacillus vandeheii</name>
    <dbReference type="NCBI Taxonomy" id="3035917"/>
    <lineage>
        <taxon>Bacteria</taxon>
        <taxon>Bacillati</taxon>
        <taxon>Bacillota</taxon>
        <taxon>Bacilli</taxon>
        <taxon>Bacillales</taxon>
        <taxon>Paenibacillaceae</taxon>
        <taxon>Paenibacillus</taxon>
    </lineage>
</organism>
<accession>A0ABT8J8A9</accession>
<reference evidence="2" key="1">
    <citation type="submission" date="2023-03" db="EMBL/GenBank/DDBJ databases">
        <title>MT1 and MT2 Draft Genomes of Novel Species.</title>
        <authorList>
            <person name="Venkateswaran K."/>
        </authorList>
    </citation>
    <scope>NUCLEOTIDE SEQUENCE</scope>
    <source>
        <strain evidence="2">F6_3S_P_1C</strain>
    </source>
</reference>
<dbReference type="InterPro" id="IPR013096">
    <property type="entry name" value="Cupin_2"/>
</dbReference>
<dbReference type="SUPFAM" id="SSF51182">
    <property type="entry name" value="RmlC-like cupins"/>
    <property type="match status" value="1"/>
</dbReference>
<dbReference type="PANTHER" id="PTHR36448">
    <property type="entry name" value="BLR7373 PROTEIN"/>
    <property type="match status" value="1"/>
</dbReference>
<protein>
    <submittedName>
        <fullName evidence="2">Cupin domain-containing protein</fullName>
    </submittedName>
</protein>
<dbReference type="EMBL" id="JAROCD010000004">
    <property type="protein sequence ID" value="MDN4601317.1"/>
    <property type="molecule type" value="Genomic_DNA"/>
</dbReference>
<sequence length="176" mass="19458">MKDRMNDPMNDVQTMLFQDDGVIPNHTSLPVLLYKGIWAKDSSRAESLLNGNGWGNSWINGVFDYHHYHSNAHEVLAVVSGWVQLILGGEHGQTVRLQAGDVVVLPAGTGHKRLSASLDFRIAGAYPGGMSYNTRTGEPGERPKVLREIQEVPVPDTDPVYGQEGPLLELWNEKKN</sequence>
<dbReference type="PIRSF" id="PIRSF019307">
    <property type="entry name" value="UCP019307"/>
    <property type="match status" value="1"/>
</dbReference>
<feature type="domain" description="Cupin type-2" evidence="1">
    <location>
        <begin position="66"/>
        <end position="112"/>
    </location>
</feature>
<dbReference type="RefSeq" id="WP_301246117.1">
    <property type="nucleotide sequence ID" value="NZ_JAROCD010000004.1"/>
</dbReference>
<comment type="caution">
    <text evidence="2">The sequence shown here is derived from an EMBL/GenBank/DDBJ whole genome shotgun (WGS) entry which is preliminary data.</text>
</comment>
<proteinExistence type="predicted"/>
<keyword evidence="3" id="KW-1185">Reference proteome</keyword>
<dbReference type="CDD" id="cd02219">
    <property type="entry name" value="cupin_YjlB-like"/>
    <property type="match status" value="1"/>
</dbReference>
<dbReference type="InterPro" id="IPR047121">
    <property type="entry name" value="YjiB-like"/>
</dbReference>
<dbReference type="Proteomes" id="UP001174205">
    <property type="component" value="Unassembled WGS sequence"/>
</dbReference>
<dbReference type="Pfam" id="PF07883">
    <property type="entry name" value="Cupin_2"/>
    <property type="match status" value="1"/>
</dbReference>
<evidence type="ECO:0000259" key="1">
    <source>
        <dbReference type="Pfam" id="PF07883"/>
    </source>
</evidence>